<accession>A0ABX7DRB9</accession>
<evidence type="ECO:0008006" key="4">
    <source>
        <dbReference type="Google" id="ProtNLM"/>
    </source>
</evidence>
<keyword evidence="3" id="KW-1185">Reference proteome</keyword>
<organism evidence="2 3">
    <name type="scientific">Aequorivita iocasae</name>
    <dbReference type="NCBI Taxonomy" id="2803865"/>
    <lineage>
        <taxon>Bacteria</taxon>
        <taxon>Pseudomonadati</taxon>
        <taxon>Bacteroidota</taxon>
        <taxon>Flavobacteriia</taxon>
        <taxon>Flavobacteriales</taxon>
        <taxon>Flavobacteriaceae</taxon>
        <taxon>Aequorivita</taxon>
    </lineage>
</organism>
<dbReference type="Proteomes" id="UP000629420">
    <property type="component" value="Chromosome"/>
</dbReference>
<dbReference type="EMBL" id="CP068439">
    <property type="protein sequence ID" value="QQX75699.1"/>
    <property type="molecule type" value="Genomic_DNA"/>
</dbReference>
<dbReference type="RefSeq" id="WP_202335513.1">
    <property type="nucleotide sequence ID" value="NZ_CP068439.1"/>
</dbReference>
<gene>
    <name evidence="2" type="ORF">JK629_10140</name>
</gene>
<name>A0ABX7DRB9_9FLAO</name>
<proteinExistence type="predicted"/>
<protein>
    <recommendedName>
        <fullName evidence="4">Peptidylprolyl isomerase</fullName>
    </recommendedName>
</protein>
<dbReference type="Gene3D" id="3.10.50.40">
    <property type="match status" value="1"/>
</dbReference>
<evidence type="ECO:0000256" key="1">
    <source>
        <dbReference type="SAM" id="SignalP"/>
    </source>
</evidence>
<keyword evidence="1" id="KW-0732">Signal</keyword>
<sequence length="310" mass="34704">MMIKIKYAFVLLLLILGVTVSCKKDDDNRPEPIPPRDRGAEAIRAQDSIEKFLETHYYNYMEYQTDPENFKLKFDTIPEGSDLIPLIQQVDFKEVKDVIDPSVTYKLYYLKVREGGGDKPHFSDYTINTYEGLLFEDRSSLDLFDSSVIPVRFNLVDTPTAPGIITGLQQALIEFRGASNIIENPDGTLTFENYGIGAVFIPSGLAYYQYPTADGGLKAYEQVIFSFELFESEVADHDGDGIPSFMEDLNNNGYLLDDDTDGTGGANYLDNDDDNDGRLTEYEIEIDGNGNITFPDVDGDGIPDYLDADS</sequence>
<evidence type="ECO:0000313" key="3">
    <source>
        <dbReference type="Proteomes" id="UP000629420"/>
    </source>
</evidence>
<dbReference type="InterPro" id="IPR046357">
    <property type="entry name" value="PPIase_dom_sf"/>
</dbReference>
<evidence type="ECO:0000313" key="2">
    <source>
        <dbReference type="EMBL" id="QQX75699.1"/>
    </source>
</evidence>
<dbReference type="PROSITE" id="PS51257">
    <property type="entry name" value="PROKAR_LIPOPROTEIN"/>
    <property type="match status" value="1"/>
</dbReference>
<reference evidence="2 3" key="1">
    <citation type="submission" date="2021-01" db="EMBL/GenBank/DDBJ databases">
        <title>Aequorivita sp. strain KX20305, a bacterium isolated from the sediment collected at a cold seep field in South China Sea.</title>
        <authorList>
            <person name="Zhang H."/>
            <person name="Li C."/>
        </authorList>
    </citation>
    <scope>NUCLEOTIDE SEQUENCE [LARGE SCALE GENOMIC DNA]</scope>
    <source>
        <strain evidence="2 3">KX20305</strain>
    </source>
</reference>
<feature type="signal peptide" evidence="1">
    <location>
        <begin position="1"/>
        <end position="23"/>
    </location>
</feature>
<feature type="chain" id="PRO_5045737313" description="Peptidylprolyl isomerase" evidence="1">
    <location>
        <begin position="24"/>
        <end position="310"/>
    </location>
</feature>